<dbReference type="EMBL" id="JARIHO010000062">
    <property type="protein sequence ID" value="KAJ7315331.1"/>
    <property type="molecule type" value="Genomic_DNA"/>
</dbReference>
<dbReference type="AlphaFoldDB" id="A0AAD7EDV5"/>
<proteinExistence type="predicted"/>
<comment type="caution">
    <text evidence="2">The sequence shown here is derived from an EMBL/GenBank/DDBJ whole genome shotgun (WGS) entry which is preliminary data.</text>
</comment>
<feature type="compositionally biased region" description="Basic and acidic residues" evidence="1">
    <location>
        <begin position="225"/>
        <end position="236"/>
    </location>
</feature>
<sequence>MRHAMATQTNRTYSEFFSSGLRAISGGAYSRPSTGTSSPRISSPPVNALKSSGRYNVLRGLSRRARTSSSPTSPMTPPTDTTTTSTRKQRRTSIVDLPSRLLGRMINSTDTWSLPDKADRVRRSEDNAAHSSTSYEKIRPITDPFDASPYTGSFFIDYVETPVSIPTPPRSQNQRPQSFLLLGEPTQTKTPYLGFSLRRPRPTSIQSMPLPLSQSRRSSFQYHPMSRDKYDDRSWALEEEETPSPAWSEDVEAPHDPAASIDWHQFHNDLLHEDA</sequence>
<protein>
    <submittedName>
        <fullName evidence="2">Uncharacterized protein</fullName>
    </submittedName>
</protein>
<accession>A0AAD7EDV5</accession>
<gene>
    <name evidence="2" type="ORF">DFH08DRAFT_421313</name>
</gene>
<evidence type="ECO:0000256" key="1">
    <source>
        <dbReference type="SAM" id="MobiDB-lite"/>
    </source>
</evidence>
<evidence type="ECO:0000313" key="3">
    <source>
        <dbReference type="Proteomes" id="UP001218218"/>
    </source>
</evidence>
<feature type="compositionally biased region" description="Polar residues" evidence="1">
    <location>
        <begin position="31"/>
        <end position="54"/>
    </location>
</feature>
<feature type="compositionally biased region" description="Polar residues" evidence="1">
    <location>
        <begin position="203"/>
        <end position="221"/>
    </location>
</feature>
<name>A0AAD7EDV5_9AGAR</name>
<feature type="compositionally biased region" description="Low complexity" evidence="1">
    <location>
        <begin position="67"/>
        <end position="86"/>
    </location>
</feature>
<evidence type="ECO:0000313" key="2">
    <source>
        <dbReference type="EMBL" id="KAJ7315331.1"/>
    </source>
</evidence>
<organism evidence="2 3">
    <name type="scientific">Mycena albidolilacea</name>
    <dbReference type="NCBI Taxonomy" id="1033008"/>
    <lineage>
        <taxon>Eukaryota</taxon>
        <taxon>Fungi</taxon>
        <taxon>Dikarya</taxon>
        <taxon>Basidiomycota</taxon>
        <taxon>Agaricomycotina</taxon>
        <taxon>Agaricomycetes</taxon>
        <taxon>Agaricomycetidae</taxon>
        <taxon>Agaricales</taxon>
        <taxon>Marasmiineae</taxon>
        <taxon>Mycenaceae</taxon>
        <taxon>Mycena</taxon>
    </lineage>
</organism>
<feature type="region of interest" description="Disordered" evidence="1">
    <location>
        <begin position="191"/>
        <end position="253"/>
    </location>
</feature>
<feature type="region of interest" description="Disordered" evidence="1">
    <location>
        <begin position="28"/>
        <end position="95"/>
    </location>
</feature>
<reference evidence="2" key="1">
    <citation type="submission" date="2023-03" db="EMBL/GenBank/DDBJ databases">
        <title>Massive genome expansion in bonnet fungi (Mycena s.s.) driven by repeated elements and novel gene families across ecological guilds.</title>
        <authorList>
            <consortium name="Lawrence Berkeley National Laboratory"/>
            <person name="Harder C.B."/>
            <person name="Miyauchi S."/>
            <person name="Viragh M."/>
            <person name="Kuo A."/>
            <person name="Thoen E."/>
            <person name="Andreopoulos B."/>
            <person name="Lu D."/>
            <person name="Skrede I."/>
            <person name="Drula E."/>
            <person name="Henrissat B."/>
            <person name="Morin E."/>
            <person name="Kohler A."/>
            <person name="Barry K."/>
            <person name="LaButti K."/>
            <person name="Morin E."/>
            <person name="Salamov A."/>
            <person name="Lipzen A."/>
            <person name="Mereny Z."/>
            <person name="Hegedus B."/>
            <person name="Baldrian P."/>
            <person name="Stursova M."/>
            <person name="Weitz H."/>
            <person name="Taylor A."/>
            <person name="Grigoriev I.V."/>
            <person name="Nagy L.G."/>
            <person name="Martin F."/>
            <person name="Kauserud H."/>
        </authorList>
    </citation>
    <scope>NUCLEOTIDE SEQUENCE</scope>
    <source>
        <strain evidence="2">CBHHK002</strain>
    </source>
</reference>
<keyword evidence="3" id="KW-1185">Reference proteome</keyword>
<dbReference type="Proteomes" id="UP001218218">
    <property type="component" value="Unassembled WGS sequence"/>
</dbReference>